<dbReference type="Pfam" id="PF09229">
    <property type="entry name" value="Aha1_N"/>
    <property type="match status" value="1"/>
</dbReference>
<name>A0A9P8TI01_9ASCO</name>
<reference evidence="3" key="1">
    <citation type="journal article" date="2021" name="Open Biol.">
        <title>Shared evolutionary footprints suggest mitochondrial oxidative damage underlies multiple complex I losses in fungi.</title>
        <authorList>
            <person name="Schikora-Tamarit M.A."/>
            <person name="Marcet-Houben M."/>
            <person name="Nosek J."/>
            <person name="Gabaldon T."/>
        </authorList>
    </citation>
    <scope>NUCLEOTIDE SEQUENCE</scope>
    <source>
        <strain evidence="3">CBS6341</strain>
    </source>
</reference>
<dbReference type="InterPro" id="IPR036338">
    <property type="entry name" value="Aha1"/>
</dbReference>
<organism evidence="3 4">
    <name type="scientific">Wickerhamomyces mucosus</name>
    <dbReference type="NCBI Taxonomy" id="1378264"/>
    <lineage>
        <taxon>Eukaryota</taxon>
        <taxon>Fungi</taxon>
        <taxon>Dikarya</taxon>
        <taxon>Ascomycota</taxon>
        <taxon>Saccharomycotina</taxon>
        <taxon>Saccharomycetes</taxon>
        <taxon>Phaffomycetales</taxon>
        <taxon>Wickerhamomycetaceae</taxon>
        <taxon>Wickerhamomyces</taxon>
    </lineage>
</organism>
<dbReference type="GO" id="GO:0005829">
    <property type="term" value="C:cytosol"/>
    <property type="evidence" value="ECO:0007669"/>
    <property type="project" value="TreeGrafter"/>
</dbReference>
<protein>
    <recommendedName>
        <fullName evidence="2">Activator of Hsp90 ATPase AHSA1-like N-terminal domain-containing protein</fullName>
    </recommendedName>
</protein>
<evidence type="ECO:0000313" key="4">
    <source>
        <dbReference type="Proteomes" id="UP000769528"/>
    </source>
</evidence>
<dbReference type="OrthoDB" id="567237at2759"/>
<proteinExistence type="inferred from homology"/>
<dbReference type="AlphaFoldDB" id="A0A9P8TI01"/>
<comment type="similarity">
    <text evidence="1">Belongs to the AHA1 family.</text>
</comment>
<evidence type="ECO:0000259" key="2">
    <source>
        <dbReference type="SMART" id="SM01000"/>
    </source>
</evidence>
<dbReference type="Gene3D" id="3.15.10.20">
    <property type="entry name" value="Activator of Hsp90 ATPase Aha1, N-terminal domain"/>
    <property type="match status" value="1"/>
</dbReference>
<sequence length="147" mass="17008">MVVVNKNNWHWVDKNCEKYAQEYFAENFTNITLENETHEFNITSSQVSGDCDVTQRKGSVRCLFDLILTFAIQARNKGEDSNSESNDIKGDLIIKEFIHDETDFEYEFKNFGSNKSLIQKDLLPLLLPKLAKFQPDLINDHTADVQE</sequence>
<dbReference type="GO" id="GO:0006457">
    <property type="term" value="P:protein folding"/>
    <property type="evidence" value="ECO:0007669"/>
    <property type="project" value="TreeGrafter"/>
</dbReference>
<accession>A0A9P8TI01</accession>
<gene>
    <name evidence="3" type="ORF">WICMUC_001266</name>
</gene>
<dbReference type="EMBL" id="JAEUBF010000390">
    <property type="protein sequence ID" value="KAH3679071.1"/>
    <property type="molecule type" value="Genomic_DNA"/>
</dbReference>
<dbReference type="InterPro" id="IPR015310">
    <property type="entry name" value="AHSA1-like_N"/>
</dbReference>
<dbReference type="Proteomes" id="UP000769528">
    <property type="component" value="Unassembled WGS sequence"/>
</dbReference>
<keyword evidence="4" id="KW-1185">Reference proteome</keyword>
<evidence type="ECO:0000313" key="3">
    <source>
        <dbReference type="EMBL" id="KAH3679071.1"/>
    </source>
</evidence>
<comment type="caution">
    <text evidence="3">The sequence shown here is derived from an EMBL/GenBank/DDBJ whole genome shotgun (WGS) entry which is preliminary data.</text>
</comment>
<dbReference type="PANTHER" id="PTHR13009:SF15">
    <property type="entry name" value="HSP90 CO-CHAPERONE HCH1"/>
    <property type="match status" value="1"/>
</dbReference>
<dbReference type="SUPFAM" id="SSF103111">
    <property type="entry name" value="Activator of Hsp90 ATPase, Aha1"/>
    <property type="match status" value="1"/>
</dbReference>
<evidence type="ECO:0000256" key="1">
    <source>
        <dbReference type="ARBA" id="ARBA00006817"/>
    </source>
</evidence>
<dbReference type="PANTHER" id="PTHR13009">
    <property type="entry name" value="HEAT SHOCK PROTEIN 90 HSP90 CO-CHAPERONE AHA-1"/>
    <property type="match status" value="1"/>
</dbReference>
<feature type="domain" description="Activator of Hsp90 ATPase AHSA1-like N-terminal" evidence="2">
    <location>
        <begin position="13"/>
        <end position="144"/>
    </location>
</feature>
<dbReference type="SMART" id="SM01000">
    <property type="entry name" value="Aha1_N"/>
    <property type="match status" value="1"/>
</dbReference>
<reference evidence="3" key="2">
    <citation type="submission" date="2021-01" db="EMBL/GenBank/DDBJ databases">
        <authorList>
            <person name="Schikora-Tamarit M.A."/>
        </authorList>
    </citation>
    <scope>NUCLEOTIDE SEQUENCE</scope>
    <source>
        <strain evidence="3">CBS6341</strain>
    </source>
</reference>
<dbReference type="GO" id="GO:0051087">
    <property type="term" value="F:protein-folding chaperone binding"/>
    <property type="evidence" value="ECO:0007669"/>
    <property type="project" value="InterPro"/>
</dbReference>
<dbReference type="GO" id="GO:0001671">
    <property type="term" value="F:ATPase activator activity"/>
    <property type="evidence" value="ECO:0007669"/>
    <property type="project" value="InterPro"/>
</dbReference>